<dbReference type="PANTHER" id="PTHR20863">
    <property type="entry name" value="ACYL CARRIER PROTEIN"/>
    <property type="match status" value="1"/>
</dbReference>
<dbReference type="RefSeq" id="WP_378287126.1">
    <property type="nucleotide sequence ID" value="NZ_JBHSON010000066.1"/>
</dbReference>
<comment type="function">
    <text evidence="7">Carrier of the growing fatty acid chain in fatty acid biosynthesis.</text>
</comment>
<dbReference type="EMBL" id="JBHSON010000066">
    <property type="protein sequence ID" value="MFC5751227.1"/>
    <property type="molecule type" value="Genomic_DNA"/>
</dbReference>
<dbReference type="InterPro" id="IPR003231">
    <property type="entry name" value="ACP"/>
</dbReference>
<dbReference type="NCBIfam" id="NF002148">
    <property type="entry name" value="PRK00982.1-2"/>
    <property type="match status" value="1"/>
</dbReference>
<organism evidence="9 10">
    <name type="scientific">Actinomadura rugatobispora</name>
    <dbReference type="NCBI Taxonomy" id="1994"/>
    <lineage>
        <taxon>Bacteria</taxon>
        <taxon>Bacillati</taxon>
        <taxon>Actinomycetota</taxon>
        <taxon>Actinomycetes</taxon>
        <taxon>Streptosporangiales</taxon>
        <taxon>Thermomonosporaceae</taxon>
        <taxon>Actinomadura</taxon>
    </lineage>
</organism>
<evidence type="ECO:0000313" key="9">
    <source>
        <dbReference type="EMBL" id="MFC5751227.1"/>
    </source>
</evidence>
<reference evidence="10" key="1">
    <citation type="journal article" date="2019" name="Int. J. Syst. Evol. Microbiol.">
        <title>The Global Catalogue of Microorganisms (GCM) 10K type strain sequencing project: providing services to taxonomists for standard genome sequencing and annotation.</title>
        <authorList>
            <consortium name="The Broad Institute Genomics Platform"/>
            <consortium name="The Broad Institute Genome Sequencing Center for Infectious Disease"/>
            <person name="Wu L."/>
            <person name="Ma J."/>
        </authorList>
    </citation>
    <scope>NUCLEOTIDE SEQUENCE [LARGE SCALE GENOMIC DNA]</scope>
    <source>
        <strain evidence="10">KCTC 42087</strain>
    </source>
</reference>
<sequence>MDVSQTQVVQAIGEIVEDIVGIPAGNVTPDKHFMDDLDLDSLALVELGFALEDKFGVEIAEEDIKDLVTVRDVVAYVVGRAARVAT</sequence>
<dbReference type="InterPro" id="IPR036736">
    <property type="entry name" value="ACP-like_sf"/>
</dbReference>
<feature type="domain" description="Carrier" evidence="8">
    <location>
        <begin position="3"/>
        <end position="81"/>
    </location>
</feature>
<evidence type="ECO:0000256" key="6">
    <source>
        <dbReference type="ARBA" id="ARBA00023160"/>
    </source>
</evidence>
<dbReference type="Proteomes" id="UP001596074">
    <property type="component" value="Unassembled WGS sequence"/>
</dbReference>
<dbReference type="PROSITE" id="PS50075">
    <property type="entry name" value="CARRIER"/>
    <property type="match status" value="1"/>
</dbReference>
<dbReference type="InterPro" id="IPR009081">
    <property type="entry name" value="PP-bd_ACP"/>
</dbReference>
<keyword evidence="6 7" id="KW-0275">Fatty acid biosynthesis</keyword>
<evidence type="ECO:0000313" key="10">
    <source>
        <dbReference type="Proteomes" id="UP001596074"/>
    </source>
</evidence>
<evidence type="ECO:0000256" key="2">
    <source>
        <dbReference type="ARBA" id="ARBA00022516"/>
    </source>
</evidence>
<accession>A0ABW1A931</accession>
<comment type="PTM">
    <text evidence="7">4'-phosphopantetheine is transferred from CoA to a specific serine of apo-ACP by AcpS. This modification is essential for activity because fatty acids are bound in thioester linkage to the sulfhydryl of the prosthetic group.</text>
</comment>
<feature type="modified residue" description="O-(pantetheine 4'-phosphoryl)serine" evidence="7">
    <location>
        <position position="41"/>
    </location>
</feature>
<dbReference type="NCBIfam" id="NF002147">
    <property type="entry name" value="PRK00982.1-1"/>
    <property type="match status" value="1"/>
</dbReference>
<dbReference type="NCBIfam" id="NF002150">
    <property type="entry name" value="PRK00982.1-4"/>
    <property type="match status" value="1"/>
</dbReference>
<proteinExistence type="inferred from homology"/>
<evidence type="ECO:0000256" key="4">
    <source>
        <dbReference type="ARBA" id="ARBA00022832"/>
    </source>
</evidence>
<dbReference type="Pfam" id="PF00550">
    <property type="entry name" value="PP-binding"/>
    <property type="match status" value="1"/>
</dbReference>
<keyword evidence="4 7" id="KW-0276">Fatty acid metabolism</keyword>
<keyword evidence="5 7" id="KW-0443">Lipid metabolism</keyword>
<evidence type="ECO:0000259" key="8">
    <source>
        <dbReference type="PROSITE" id="PS50075"/>
    </source>
</evidence>
<comment type="subcellular location">
    <subcellularLocation>
        <location evidence="7">Cytoplasm</location>
    </subcellularLocation>
</comment>
<comment type="pathway">
    <text evidence="7">Lipid metabolism; fatty acid biosynthesis.</text>
</comment>
<keyword evidence="10" id="KW-1185">Reference proteome</keyword>
<dbReference type="PANTHER" id="PTHR20863:SF76">
    <property type="entry name" value="CARRIER DOMAIN-CONTAINING PROTEIN"/>
    <property type="match status" value="1"/>
</dbReference>
<keyword evidence="2 7" id="KW-0444">Lipid biosynthesis</keyword>
<keyword evidence="3 7" id="KW-0597">Phosphoprotein</keyword>
<evidence type="ECO:0000256" key="5">
    <source>
        <dbReference type="ARBA" id="ARBA00023098"/>
    </source>
</evidence>
<evidence type="ECO:0000256" key="1">
    <source>
        <dbReference type="ARBA" id="ARBA00022450"/>
    </source>
</evidence>
<dbReference type="Gene3D" id="1.10.1200.10">
    <property type="entry name" value="ACP-like"/>
    <property type="match status" value="1"/>
</dbReference>
<comment type="similarity">
    <text evidence="7">Belongs to the acyl carrier protein (ACP) family.</text>
</comment>
<protein>
    <recommendedName>
        <fullName evidence="7">Acyl carrier protein</fullName>
        <shortName evidence="7">ACP</shortName>
    </recommendedName>
</protein>
<name>A0ABW1A931_9ACTN</name>
<dbReference type="SUPFAM" id="SSF47336">
    <property type="entry name" value="ACP-like"/>
    <property type="match status" value="1"/>
</dbReference>
<keyword evidence="7" id="KW-0963">Cytoplasm</keyword>
<keyword evidence="1 7" id="KW-0596">Phosphopantetheine</keyword>
<evidence type="ECO:0000256" key="7">
    <source>
        <dbReference type="HAMAP-Rule" id="MF_01217"/>
    </source>
</evidence>
<dbReference type="HAMAP" id="MF_01217">
    <property type="entry name" value="Acyl_carrier"/>
    <property type="match status" value="1"/>
</dbReference>
<gene>
    <name evidence="7" type="primary">acpP</name>
    <name evidence="9" type="ORF">ACFPZN_36905</name>
</gene>
<comment type="caution">
    <text evidence="9">The sequence shown here is derived from an EMBL/GenBank/DDBJ whole genome shotgun (WGS) entry which is preliminary data.</text>
</comment>
<evidence type="ECO:0000256" key="3">
    <source>
        <dbReference type="ARBA" id="ARBA00022553"/>
    </source>
</evidence>